<proteinExistence type="predicted"/>
<evidence type="ECO:0000313" key="3">
    <source>
        <dbReference type="Proteomes" id="UP000262802"/>
    </source>
</evidence>
<feature type="compositionally biased region" description="Low complexity" evidence="1">
    <location>
        <begin position="349"/>
        <end position="371"/>
    </location>
</feature>
<dbReference type="OrthoDB" id="859044at2"/>
<feature type="compositionally biased region" description="Low complexity" evidence="1">
    <location>
        <begin position="287"/>
        <end position="301"/>
    </location>
</feature>
<gene>
    <name evidence="2" type="ORF">D3Y59_11815</name>
</gene>
<dbReference type="Pfam" id="PF14903">
    <property type="entry name" value="WG_beta_rep"/>
    <property type="match status" value="4"/>
</dbReference>
<dbReference type="InterPro" id="IPR032774">
    <property type="entry name" value="WG_beta_rep"/>
</dbReference>
<evidence type="ECO:0000256" key="1">
    <source>
        <dbReference type="SAM" id="MobiDB-lite"/>
    </source>
</evidence>
<name>A0A3B7R993_9BACT</name>
<feature type="compositionally biased region" description="Pro residues" evidence="1">
    <location>
        <begin position="372"/>
        <end position="386"/>
    </location>
</feature>
<dbReference type="AlphaFoldDB" id="A0A3B7R993"/>
<evidence type="ECO:0000313" key="2">
    <source>
        <dbReference type="EMBL" id="AYA37671.1"/>
    </source>
</evidence>
<feature type="compositionally biased region" description="Basic and acidic residues" evidence="1">
    <location>
        <begin position="305"/>
        <end position="317"/>
    </location>
</feature>
<protein>
    <submittedName>
        <fullName evidence="2">WG repeat-containing protein</fullName>
    </submittedName>
</protein>
<dbReference type="KEGG" id="hyh:D3Y59_11815"/>
<feature type="region of interest" description="Disordered" evidence="1">
    <location>
        <begin position="349"/>
        <end position="399"/>
    </location>
</feature>
<sequence>MLHVFQSVTFSDPARQALFEAVRDALQASAQTSQADALLAGPLRLPNSSAVDALLVRPHSLTLLVLHPGAGELSISSFAGSTWQLNGVPLPAGGAVNPYVAFQEQREAVLQLIGPLMPPDALNSRFVTGLWVPTGPVRFGTDVEASMAEAPEARQFQLLPEVARLPRRLAQLATPEIELTAADIRHLAEALPGALGAPNAAEHKNGPRTFGSLMHNSARQLWRWIGAEDIDSLSPDTYELAAQTEDRKHELEQQQAALQQQLAEQVRALEAREAAREQSMAQLRTQLAQAQAQSAPNAAELQARLAHESQAKEEEAAALRQSQQEWQQRNHDLDAKIQALEHLIQRLQTAPQPATAPAAGEQPAAVATSVAPPLPTPPPTPTPPRAAAPTMQTDSSAPTPSAFDVAAVKAGAQELAGRLAQGVAAARERLSPHLTPNLLKLLAGALGVLVLVWLGNKLLGSSAPEPYQANGRWGFAKGDEPVIEAKYDAVQPFQEDLAVVERDGAFGFVDTDGTEVVPPAYDALNPYAGGYARVRIGDLYTFIDEEGAEFSHYFYNAYDFAEGYAPVLDGRGWYYISGPDAGVPDQPRLFQEAYPFRNGLARVRLDGAYTFITPKHLTDPERSLEPFGRYEHATDFAEGRARVQQNGRTFFIDEDGDEVAE</sequence>
<reference evidence="2 3" key="1">
    <citation type="submission" date="2018-09" db="EMBL/GenBank/DDBJ databases">
        <title>Hymenobacter medium sp. nov., isolated from R2A medium.</title>
        <authorList>
            <person name="Yingchao G."/>
        </authorList>
    </citation>
    <scope>NUCLEOTIDE SEQUENCE [LARGE SCALE GENOMIC DNA]</scope>
    <source>
        <strain evidence="3">sh-6</strain>
    </source>
</reference>
<dbReference type="RefSeq" id="WP_119445237.1">
    <property type="nucleotide sequence ID" value="NZ_CP032317.1"/>
</dbReference>
<dbReference type="Proteomes" id="UP000262802">
    <property type="component" value="Chromosome"/>
</dbReference>
<accession>A0A3B7R993</accession>
<feature type="region of interest" description="Disordered" evidence="1">
    <location>
        <begin position="287"/>
        <end position="330"/>
    </location>
</feature>
<organism evidence="2 3">
    <name type="scientific">Hymenobacter oligotrophus</name>
    <dbReference type="NCBI Taxonomy" id="2319843"/>
    <lineage>
        <taxon>Bacteria</taxon>
        <taxon>Pseudomonadati</taxon>
        <taxon>Bacteroidota</taxon>
        <taxon>Cytophagia</taxon>
        <taxon>Cytophagales</taxon>
        <taxon>Hymenobacteraceae</taxon>
        <taxon>Hymenobacter</taxon>
    </lineage>
</organism>
<dbReference type="EMBL" id="CP032317">
    <property type="protein sequence ID" value="AYA37671.1"/>
    <property type="molecule type" value="Genomic_DNA"/>
</dbReference>
<keyword evidence="3" id="KW-1185">Reference proteome</keyword>